<keyword evidence="2" id="KW-0479">Metal-binding</keyword>
<evidence type="ECO:0000259" key="7">
    <source>
        <dbReference type="Pfam" id="PF07732"/>
    </source>
</evidence>
<dbReference type="SUPFAM" id="SSF49503">
    <property type="entry name" value="Cupredoxins"/>
    <property type="match status" value="3"/>
</dbReference>
<dbReference type="InterPro" id="IPR008972">
    <property type="entry name" value="Cupredoxin"/>
</dbReference>
<gene>
    <name evidence="8" type="ORF">L596_000689</name>
</gene>
<dbReference type="GO" id="GO:0005886">
    <property type="term" value="C:plasma membrane"/>
    <property type="evidence" value="ECO:0007669"/>
    <property type="project" value="TreeGrafter"/>
</dbReference>
<evidence type="ECO:0000259" key="5">
    <source>
        <dbReference type="Pfam" id="PF00394"/>
    </source>
</evidence>
<evidence type="ECO:0000256" key="1">
    <source>
        <dbReference type="ARBA" id="ARBA00010609"/>
    </source>
</evidence>
<dbReference type="Pfam" id="PF00394">
    <property type="entry name" value="Cu-oxidase"/>
    <property type="match status" value="1"/>
</dbReference>
<dbReference type="Pfam" id="PF07732">
    <property type="entry name" value="Cu-oxidase_3"/>
    <property type="match status" value="1"/>
</dbReference>
<dbReference type="InterPro" id="IPR001117">
    <property type="entry name" value="Cu-oxidase_2nd"/>
</dbReference>
<evidence type="ECO:0000256" key="4">
    <source>
        <dbReference type="ARBA" id="ARBA00023008"/>
    </source>
</evidence>
<dbReference type="PROSITE" id="PS00080">
    <property type="entry name" value="MULTICOPPER_OXIDASE2"/>
    <property type="match status" value="1"/>
</dbReference>
<reference evidence="8 9" key="2">
    <citation type="journal article" date="2019" name="G3 (Bethesda)">
        <title>Hybrid Assembly of the Genome of the Entomopathogenic Nematode Steinernema carpocapsae Identifies the X-Chromosome.</title>
        <authorList>
            <person name="Serra L."/>
            <person name="Macchietto M."/>
            <person name="Macias-Munoz A."/>
            <person name="McGill C.J."/>
            <person name="Rodriguez I.M."/>
            <person name="Rodriguez B."/>
            <person name="Murad R."/>
            <person name="Mortazavi A."/>
        </authorList>
    </citation>
    <scope>NUCLEOTIDE SEQUENCE [LARGE SCALE GENOMIC DNA]</scope>
    <source>
        <strain evidence="8 9">ALL</strain>
    </source>
</reference>
<name>A0A4U8UL77_STECR</name>
<dbReference type="AlphaFoldDB" id="A0A4U8UL77"/>
<dbReference type="Pfam" id="PF07731">
    <property type="entry name" value="Cu-oxidase_2"/>
    <property type="match status" value="1"/>
</dbReference>
<keyword evidence="3" id="KW-0560">Oxidoreductase</keyword>
<dbReference type="GO" id="GO:0005507">
    <property type="term" value="F:copper ion binding"/>
    <property type="evidence" value="ECO:0007669"/>
    <property type="project" value="InterPro"/>
</dbReference>
<evidence type="ECO:0008006" key="10">
    <source>
        <dbReference type="Google" id="ProtNLM"/>
    </source>
</evidence>
<proteinExistence type="inferred from homology"/>
<evidence type="ECO:0000313" key="8">
    <source>
        <dbReference type="EMBL" id="TMS32895.1"/>
    </source>
</evidence>
<dbReference type="GO" id="GO:0006826">
    <property type="term" value="P:iron ion transport"/>
    <property type="evidence" value="ECO:0007669"/>
    <property type="project" value="TreeGrafter"/>
</dbReference>
<dbReference type="InterPro" id="IPR011707">
    <property type="entry name" value="Cu-oxidase-like_N"/>
</dbReference>
<keyword evidence="9" id="KW-1185">Reference proteome</keyword>
<comment type="caution">
    <text evidence="8">The sequence shown here is derived from an EMBL/GenBank/DDBJ whole genome shotgun (WGS) entry which is preliminary data.</text>
</comment>
<evidence type="ECO:0000313" key="9">
    <source>
        <dbReference type="Proteomes" id="UP000298663"/>
    </source>
</evidence>
<dbReference type="OrthoDB" id="2121828at2759"/>
<feature type="domain" description="Plastocyanin-like" evidence="7">
    <location>
        <begin position="3"/>
        <end position="57"/>
    </location>
</feature>
<keyword evidence="4" id="KW-0186">Copper</keyword>
<evidence type="ECO:0000256" key="2">
    <source>
        <dbReference type="ARBA" id="ARBA00022723"/>
    </source>
</evidence>
<feature type="domain" description="Plastocyanin-like" evidence="5">
    <location>
        <begin position="120"/>
        <end position="235"/>
    </location>
</feature>
<dbReference type="EMBL" id="CM016762">
    <property type="protein sequence ID" value="TMS32895.1"/>
    <property type="molecule type" value="Genomic_DNA"/>
</dbReference>
<feature type="domain" description="Plastocyanin-like" evidence="6">
    <location>
        <begin position="368"/>
        <end position="510"/>
    </location>
</feature>
<protein>
    <recommendedName>
        <fullName evidence="10">Plastocyanin-like domain-containing protein</fullName>
    </recommendedName>
</protein>
<dbReference type="InterPro" id="IPR045087">
    <property type="entry name" value="Cu-oxidase_fam"/>
</dbReference>
<dbReference type="PANTHER" id="PTHR11709">
    <property type="entry name" value="MULTI-COPPER OXIDASE"/>
    <property type="match status" value="1"/>
</dbReference>
<dbReference type="Gene3D" id="2.60.40.420">
    <property type="entry name" value="Cupredoxins - blue copper proteins"/>
    <property type="match status" value="3"/>
</dbReference>
<dbReference type="Proteomes" id="UP000298663">
    <property type="component" value="Chromosome X"/>
</dbReference>
<accession>A0A4U8UL77</accession>
<organism evidence="8 9">
    <name type="scientific">Steinernema carpocapsae</name>
    <name type="common">Entomopathogenic nematode</name>
    <dbReference type="NCBI Taxonomy" id="34508"/>
    <lineage>
        <taxon>Eukaryota</taxon>
        <taxon>Metazoa</taxon>
        <taxon>Ecdysozoa</taxon>
        <taxon>Nematoda</taxon>
        <taxon>Chromadorea</taxon>
        <taxon>Rhabditida</taxon>
        <taxon>Tylenchina</taxon>
        <taxon>Panagrolaimomorpha</taxon>
        <taxon>Strongyloidoidea</taxon>
        <taxon>Steinernematidae</taxon>
        <taxon>Steinernema</taxon>
    </lineage>
</organism>
<dbReference type="InterPro" id="IPR002355">
    <property type="entry name" value="Cu_oxidase_Cu_BS"/>
</dbReference>
<sequence length="536" mass="61679">MWYTDGVPYIQQCPVEPQHSYEYRFIADTPGTHWYHGHVAYDRSEGFLGSFIVKHPNEALFDRDYVAIIQDVPVRSLTETFYTVFEWLSKFSYGYDNVNKCFTCKRIYDGSFMEGCFPISALTINEKGWHSQTDVHTRPSRLPLETFRIKSAEKIRFRFVNANNDNGVMVTVEGHKMTLIAADGSDVKPLEVDKFIFLPGERYDVVVEGKRNPKKKTYRIIVETLNVYHRNMTKTAPFVGLANLEYEDSRLEEDDEADFVHSTCTMKHKCSVLNCPFGQFGDQFPYKCIPAVDLESAYPIEDKELLEAKVFSEGYQEHFYNMVTENGHKLKLPSSMPHYNQHRMSEISKACDSECPKNSSRRGDPKCACYYYYNFPLNGIVQLTMYNMFKSDMLLDDTAHTMHLHGTHFYVMKQGFPDYNRKGIMNVTNKDIPCNDKTWQCNGLEWTNKNWLNGNVQGMNKNPSLRDTVVVPSGGYTVIRFRATNPGWWLAHCHTLFHSVAGLAFAFRVGELHEIPNPPEGFPHGCGDYVAPPLQP</sequence>
<comment type="similarity">
    <text evidence="1">Belongs to the multicopper oxidase family.</text>
</comment>
<evidence type="ECO:0000256" key="3">
    <source>
        <dbReference type="ARBA" id="ARBA00023002"/>
    </source>
</evidence>
<evidence type="ECO:0000259" key="6">
    <source>
        <dbReference type="Pfam" id="PF07731"/>
    </source>
</evidence>
<dbReference type="GO" id="GO:0016491">
    <property type="term" value="F:oxidoreductase activity"/>
    <property type="evidence" value="ECO:0007669"/>
    <property type="project" value="UniProtKB-KW"/>
</dbReference>
<dbReference type="PANTHER" id="PTHR11709:SF394">
    <property type="entry name" value="FI03373P-RELATED"/>
    <property type="match status" value="1"/>
</dbReference>
<dbReference type="EMBL" id="AZBU02000001">
    <property type="protein sequence ID" value="TMS32895.1"/>
    <property type="molecule type" value="Genomic_DNA"/>
</dbReference>
<dbReference type="InterPro" id="IPR011706">
    <property type="entry name" value="Cu-oxidase_C"/>
</dbReference>
<dbReference type="STRING" id="34508.A0A4U8UL77"/>
<reference evidence="8 9" key="1">
    <citation type="journal article" date="2015" name="Genome Biol.">
        <title>Comparative genomics of Steinernema reveals deeply conserved gene regulatory networks.</title>
        <authorList>
            <person name="Dillman A.R."/>
            <person name="Macchietto M."/>
            <person name="Porter C.F."/>
            <person name="Rogers A."/>
            <person name="Williams B."/>
            <person name="Antoshechkin I."/>
            <person name="Lee M.M."/>
            <person name="Goodwin Z."/>
            <person name="Lu X."/>
            <person name="Lewis E.E."/>
            <person name="Goodrich-Blair H."/>
            <person name="Stock S.P."/>
            <person name="Adams B.J."/>
            <person name="Sternberg P.W."/>
            <person name="Mortazavi A."/>
        </authorList>
    </citation>
    <scope>NUCLEOTIDE SEQUENCE [LARGE SCALE GENOMIC DNA]</scope>
    <source>
        <strain evidence="8 9">ALL</strain>
    </source>
</reference>
<dbReference type="CDD" id="cd13905">
    <property type="entry name" value="CuRO_3_tcLLC2_insect_like"/>
    <property type="match status" value="1"/>
</dbReference>